<evidence type="ECO:0000313" key="5">
    <source>
        <dbReference type="Proteomes" id="UP000009011"/>
    </source>
</evidence>
<dbReference type="OrthoDB" id="258246at2"/>
<dbReference type="PANTHER" id="PTHR33886">
    <property type="entry name" value="UNSATURATED RHAMNOGALACTURONAN HYDROLASE (EUROFUNG)"/>
    <property type="match status" value="1"/>
</dbReference>
<keyword evidence="5" id="KW-1185">Reference proteome</keyword>
<dbReference type="InterPro" id="IPR026444">
    <property type="entry name" value="Secre_tail"/>
</dbReference>
<evidence type="ECO:0000313" key="4">
    <source>
        <dbReference type="EMBL" id="AFN73324.1"/>
    </source>
</evidence>
<dbReference type="STRING" id="1191523.MROS_0080"/>
<dbReference type="Pfam" id="PF07470">
    <property type="entry name" value="Glyco_hydro_88"/>
    <property type="match status" value="1"/>
</dbReference>
<dbReference type="GO" id="GO:0016787">
    <property type="term" value="F:hydrolase activity"/>
    <property type="evidence" value="ECO:0007669"/>
    <property type="project" value="UniProtKB-KW"/>
</dbReference>
<dbReference type="InterPro" id="IPR008928">
    <property type="entry name" value="6-hairpin_glycosidase_sf"/>
</dbReference>
<dbReference type="Pfam" id="PF18962">
    <property type="entry name" value="Por_Secre_tail"/>
    <property type="match status" value="1"/>
</dbReference>
<dbReference type="PATRIC" id="fig|1191523.3.peg.83"/>
<name>I6ZMT0_MELRP</name>
<feature type="signal peptide" evidence="2">
    <location>
        <begin position="1"/>
        <end position="29"/>
    </location>
</feature>
<evidence type="ECO:0000259" key="3">
    <source>
        <dbReference type="Pfam" id="PF18962"/>
    </source>
</evidence>
<dbReference type="EMBL" id="CP003557">
    <property type="protein sequence ID" value="AFN73324.1"/>
    <property type="molecule type" value="Genomic_DNA"/>
</dbReference>
<gene>
    <name evidence="4" type="ordered locus">MROS_0080</name>
</gene>
<dbReference type="InterPro" id="IPR012341">
    <property type="entry name" value="6hp_glycosidase-like_sf"/>
</dbReference>
<feature type="domain" description="Secretion system C-terminal sorting" evidence="3">
    <location>
        <begin position="413"/>
        <end position="483"/>
    </location>
</feature>
<feature type="chain" id="PRO_5003707342" evidence="2">
    <location>
        <begin position="30"/>
        <end position="496"/>
    </location>
</feature>
<accession>I6ZMT0</accession>
<dbReference type="KEGG" id="mro:MROS_0080"/>
<dbReference type="AlphaFoldDB" id="I6ZMT0"/>
<keyword evidence="2" id="KW-0732">Signal</keyword>
<reference evidence="4 5" key="1">
    <citation type="journal article" date="2013" name="PLoS ONE">
        <title>Genomic analysis of Melioribacter roseus, facultatively anaerobic organotrophic bacterium representing a novel deep lineage within Bacteriodetes/Chlorobi group.</title>
        <authorList>
            <person name="Kadnikov V.V."/>
            <person name="Mardanov A.V."/>
            <person name="Podosokorskaya O.A."/>
            <person name="Gavrilov S.N."/>
            <person name="Kublanov I.V."/>
            <person name="Beletsky A.V."/>
            <person name="Bonch-Osmolovskaya E.A."/>
            <person name="Ravin N.V."/>
        </authorList>
    </citation>
    <scope>NUCLEOTIDE SEQUENCE [LARGE SCALE GENOMIC DNA]</scope>
    <source>
        <strain evidence="5">JCM 17771 / P3M-2</strain>
    </source>
</reference>
<dbReference type="Gene3D" id="2.60.40.4070">
    <property type="match status" value="1"/>
</dbReference>
<dbReference type="GO" id="GO:0005975">
    <property type="term" value="P:carbohydrate metabolic process"/>
    <property type="evidence" value="ECO:0007669"/>
    <property type="project" value="InterPro"/>
</dbReference>
<dbReference type="Proteomes" id="UP000009011">
    <property type="component" value="Chromosome"/>
</dbReference>
<dbReference type="SUPFAM" id="SSF48208">
    <property type="entry name" value="Six-hairpin glycosidases"/>
    <property type="match status" value="1"/>
</dbReference>
<proteinExistence type="predicted"/>
<evidence type="ECO:0000256" key="2">
    <source>
        <dbReference type="SAM" id="SignalP"/>
    </source>
</evidence>
<dbReference type="eggNOG" id="COG4225">
    <property type="taxonomic scope" value="Bacteria"/>
</dbReference>
<dbReference type="HOGENOM" id="CLU_042785_0_0_10"/>
<dbReference type="InterPro" id="IPR010905">
    <property type="entry name" value="Glyco_hydro_88"/>
</dbReference>
<dbReference type="PANTHER" id="PTHR33886:SF8">
    <property type="entry name" value="UNSATURATED RHAMNOGALACTURONAN HYDROLASE (EUROFUNG)"/>
    <property type="match status" value="1"/>
</dbReference>
<protein>
    <submittedName>
        <fullName evidence="4">Glycosyl hydrolase family 88</fullName>
    </submittedName>
</protein>
<sequence length="496" mass="56334">MKNYYGYKITGIISCLITVALLNVTNVHAQNPVDKNVDKNIVLEKMLLANEYFMKKWPDPGADIVTDKRRPSNIWTRATYYEGLMALYGIKPDKKFYDYAVQWAESHNWEPAYGGTTTRNADNQACGQTYIELYQIDPQPERIEKIKKVIDGMINSNKVDDWWWIDALHMAMPVFAKLGAIYDDTLYFNRMYRMYMHTKTEEGDSGLYNKIDHLWWRDKDFDPPHTSPNGEDTYWSRGNGWVLAALARVLDVMPYNAPHRDEYETTFNEMAEALIAVQREDGFWNVSLHDPGEFGGKETSGTAFFTFGLAWGVNKGLLTDSVYKEAAIKGWNALANDALHENGFLGYVQSTGKQPSDGQPVTYDKAPNFEDYGLGAFLLAGSEIYKMAGGTTGVPPENKSSSVPAEFQLYQNYPNPFNPSTQINYTITSASKINIKVYDLLGCEIAELVNEYKEAGYYTVVFDASNLSGGIYFYRITIQNKETPLFTESKKMIVIK</sequence>
<evidence type="ECO:0000256" key="1">
    <source>
        <dbReference type="ARBA" id="ARBA00022801"/>
    </source>
</evidence>
<dbReference type="NCBIfam" id="TIGR04183">
    <property type="entry name" value="Por_Secre_tail"/>
    <property type="match status" value="1"/>
</dbReference>
<dbReference type="InterPro" id="IPR052043">
    <property type="entry name" value="PolySaccharide_Degr_Enz"/>
</dbReference>
<dbReference type="Gene3D" id="1.50.10.10">
    <property type="match status" value="1"/>
</dbReference>
<keyword evidence="1 4" id="KW-0378">Hydrolase</keyword>
<organism evidence="4 5">
    <name type="scientific">Melioribacter roseus (strain DSM 23840 / JCM 17771 / VKM B-2668 / P3M-2)</name>
    <dbReference type="NCBI Taxonomy" id="1191523"/>
    <lineage>
        <taxon>Bacteria</taxon>
        <taxon>Pseudomonadati</taxon>
        <taxon>Ignavibacteriota</taxon>
        <taxon>Ignavibacteria</taxon>
        <taxon>Ignavibacteriales</taxon>
        <taxon>Melioribacteraceae</taxon>
        <taxon>Melioribacter</taxon>
    </lineage>
</organism>